<dbReference type="SUPFAM" id="SSF52540">
    <property type="entry name" value="P-loop containing nucleoside triphosphate hydrolases"/>
    <property type="match status" value="2"/>
</dbReference>
<dbReference type="Gene3D" id="1.10.150.20">
    <property type="entry name" value="5' to 3' exonuclease, C-terminal subdomain"/>
    <property type="match status" value="1"/>
</dbReference>
<evidence type="ECO:0000256" key="4">
    <source>
        <dbReference type="SAM" id="MobiDB-lite"/>
    </source>
</evidence>
<reference evidence="6 7" key="1">
    <citation type="submission" date="2023-07" db="EMBL/GenBank/DDBJ databases">
        <title>Genomic Encyclopedia of Type Strains, Phase IV (KMG-IV): sequencing the most valuable type-strain genomes for metagenomic binning, comparative biology and taxonomic classification.</title>
        <authorList>
            <person name="Goeker M."/>
        </authorList>
    </citation>
    <scope>NUCLEOTIDE SEQUENCE [LARGE SCALE GENOMIC DNA]</scope>
    <source>
        <strain evidence="6 7">DSM 5896</strain>
    </source>
</reference>
<keyword evidence="2 3" id="KW-0067">ATP-binding</keyword>
<dbReference type="InterPro" id="IPR041451">
    <property type="entry name" value="RecD2_SH13"/>
</dbReference>
<feature type="region of interest" description="Disordered" evidence="4">
    <location>
        <begin position="1"/>
        <end position="33"/>
    </location>
</feature>
<name>A0ABU0FM15_9HYPH</name>
<comment type="caution">
    <text evidence="6">The sequence shown here is derived from an EMBL/GenBank/DDBJ whole genome shotgun (WGS) entry which is preliminary data.</text>
</comment>
<evidence type="ECO:0000256" key="1">
    <source>
        <dbReference type="ARBA" id="ARBA00022741"/>
    </source>
</evidence>
<dbReference type="Gene3D" id="3.40.50.300">
    <property type="entry name" value="P-loop containing nucleotide triphosphate hydrolases"/>
    <property type="match status" value="2"/>
</dbReference>
<evidence type="ECO:0000256" key="2">
    <source>
        <dbReference type="ARBA" id="ARBA00022840"/>
    </source>
</evidence>
<dbReference type="HAMAP" id="MF_01488">
    <property type="entry name" value="RecD2"/>
    <property type="match status" value="1"/>
</dbReference>
<sequence>MSRRNIHLDNSAAPAHGAAMRSPSFRRDSTPVSAEDVPADLAISGIIDRVTYHKPETGFAVLKVKVKGRKDLATVLGRLASVAPGEKLEATGRWSVDPERGLQFKAETIATQPPASASGIERYLASGFVRGIGQETAKKLVAAFGKDTLKVLDTEPERLDTVEGLTPQRVRLIREGWTAQQGFRDVLLFLTEHGLGPNRAANVQKTLGSGAIELIKADPYRLSREIKGFDFHTADQFALSLGRDREDPSRLSAGLLWALGDGASNGHCGLPREVLFERAARMLDVDEYLLNEAASELLKAKAVIGDTIEGVPAYFLPSLWHAEETVAARLKQMAGGTPPWRQDGLAEAVLTAEARTGKRLAPAQALAVESALASRLLVITGGPGVGKTTIIDTILRALDRKEVTIALCAPTGRAAKRMAESTGLEAKTIHRLLEIDPVSATFRRQKSYPLDADLVIADEASMIDIELMRALLDALSPRAALVLVGDADQLPSVGPGQVLADVIASGAVPVVRLTEVFRQAESSRIIAAAHAVNHGEVPEGARSPEEGDFFVVDMASAEDGANKIVDIVTRRLPRRFELDPVRDIQVLTPMNKGPLGSQALTQVLREMLNPAREGAIIRDSGTFAPRDKVMQIDNDYDREIFNGDIGFVTRTDPKLGQLTVSFDGREVHYTAAQLDSLVPAYATTIHKAQGSEYPAVVVVIANGHYPMLARNLLYTAITRGKRLVVVVADRRALRMAAEDAMGRRRWTRLREKLAAS</sequence>
<dbReference type="Pfam" id="PF18335">
    <property type="entry name" value="SH3_13"/>
    <property type="match status" value="1"/>
</dbReference>
<accession>A0ABU0FM15</accession>
<dbReference type="Pfam" id="PF23139">
    <property type="entry name" value="OB_YrrC"/>
    <property type="match status" value="1"/>
</dbReference>
<dbReference type="SMART" id="SM00382">
    <property type="entry name" value="AAA"/>
    <property type="match status" value="1"/>
</dbReference>
<protein>
    <recommendedName>
        <fullName evidence="3">ATP-dependent RecD2 DNA helicase</fullName>
        <ecNumber evidence="3">5.6.2.3</ecNumber>
    </recommendedName>
    <alternativeName>
        <fullName evidence="3">DNA 5'-3' helicase subunit RecD2</fullName>
    </alternativeName>
</protein>
<evidence type="ECO:0000313" key="6">
    <source>
        <dbReference type="EMBL" id="MDQ0395650.1"/>
    </source>
</evidence>
<dbReference type="RefSeq" id="WP_307434659.1">
    <property type="nucleotide sequence ID" value="NZ_JAUSVK010000001.1"/>
</dbReference>
<keyword evidence="1 3" id="KW-0547">Nucleotide-binding</keyword>
<proteinExistence type="inferred from homology"/>
<organism evidence="6 7">
    <name type="scientific">Labrys monachus</name>
    <dbReference type="NCBI Taxonomy" id="217067"/>
    <lineage>
        <taxon>Bacteria</taxon>
        <taxon>Pseudomonadati</taxon>
        <taxon>Pseudomonadota</taxon>
        <taxon>Alphaproteobacteria</taxon>
        <taxon>Hyphomicrobiales</taxon>
        <taxon>Xanthobacteraceae</taxon>
        <taxon>Labrys</taxon>
    </lineage>
</organism>
<keyword evidence="3" id="KW-0238">DNA-binding</keyword>
<evidence type="ECO:0000259" key="5">
    <source>
        <dbReference type="SMART" id="SM00382"/>
    </source>
</evidence>
<dbReference type="InterPro" id="IPR050534">
    <property type="entry name" value="Coronavir_polyprotein_1ab"/>
</dbReference>
<keyword evidence="3" id="KW-0347">Helicase</keyword>
<dbReference type="InterPro" id="IPR055446">
    <property type="entry name" value="RecD2_N_OB"/>
</dbReference>
<evidence type="ECO:0000256" key="3">
    <source>
        <dbReference type="HAMAP-Rule" id="MF_01488"/>
    </source>
</evidence>
<dbReference type="InterPro" id="IPR027785">
    <property type="entry name" value="UvrD-like_helicase_C"/>
</dbReference>
<dbReference type="GO" id="GO:0008854">
    <property type="term" value="F:exodeoxyribonuclease V activity"/>
    <property type="evidence" value="ECO:0007669"/>
    <property type="project" value="UniProtKB-EC"/>
</dbReference>
<keyword evidence="7" id="KW-1185">Reference proteome</keyword>
<dbReference type="PANTHER" id="PTHR43788">
    <property type="entry name" value="DNA2/NAM7 HELICASE FAMILY MEMBER"/>
    <property type="match status" value="1"/>
</dbReference>
<dbReference type="InterPro" id="IPR003593">
    <property type="entry name" value="AAA+_ATPase"/>
</dbReference>
<comment type="catalytic activity">
    <reaction evidence="3">
        <text>ATP + H2O = ADP + phosphate + H(+)</text>
        <dbReference type="Rhea" id="RHEA:13065"/>
        <dbReference type="ChEBI" id="CHEBI:15377"/>
        <dbReference type="ChEBI" id="CHEBI:15378"/>
        <dbReference type="ChEBI" id="CHEBI:30616"/>
        <dbReference type="ChEBI" id="CHEBI:43474"/>
        <dbReference type="ChEBI" id="CHEBI:456216"/>
        <dbReference type="EC" id="5.6.2.3"/>
    </reaction>
</comment>
<dbReference type="Pfam" id="PF13245">
    <property type="entry name" value="AAA_19"/>
    <property type="match status" value="1"/>
</dbReference>
<dbReference type="CDD" id="cd17933">
    <property type="entry name" value="DEXSc_RecD-like"/>
    <property type="match status" value="1"/>
</dbReference>
<feature type="domain" description="AAA+ ATPase" evidence="5">
    <location>
        <begin position="373"/>
        <end position="582"/>
    </location>
</feature>
<dbReference type="Gene3D" id="2.30.30.940">
    <property type="match status" value="1"/>
</dbReference>
<keyword evidence="3" id="KW-0413">Isomerase</keyword>
<dbReference type="PANTHER" id="PTHR43788:SF6">
    <property type="entry name" value="DNA HELICASE B"/>
    <property type="match status" value="1"/>
</dbReference>
<dbReference type="NCBIfam" id="TIGR01448">
    <property type="entry name" value="recD_rel"/>
    <property type="match status" value="1"/>
</dbReference>
<dbReference type="CDD" id="cd18809">
    <property type="entry name" value="SF1_C_RecD"/>
    <property type="match status" value="1"/>
</dbReference>
<dbReference type="Pfam" id="PF13538">
    <property type="entry name" value="UvrD_C_2"/>
    <property type="match status" value="1"/>
</dbReference>
<evidence type="ECO:0000313" key="7">
    <source>
        <dbReference type="Proteomes" id="UP001237448"/>
    </source>
</evidence>
<dbReference type="Proteomes" id="UP001237448">
    <property type="component" value="Unassembled WGS sequence"/>
</dbReference>
<dbReference type="Gene3D" id="1.10.10.2220">
    <property type="match status" value="1"/>
</dbReference>
<feature type="binding site" evidence="3">
    <location>
        <begin position="384"/>
        <end position="388"/>
    </location>
    <ligand>
        <name>ATP</name>
        <dbReference type="ChEBI" id="CHEBI:30616"/>
    </ligand>
</feature>
<dbReference type="InterPro" id="IPR006345">
    <property type="entry name" value="RecD2"/>
</dbReference>
<dbReference type="SUPFAM" id="SSF47781">
    <property type="entry name" value="RuvA domain 2-like"/>
    <property type="match status" value="1"/>
</dbReference>
<dbReference type="InterPro" id="IPR027417">
    <property type="entry name" value="P-loop_NTPase"/>
</dbReference>
<dbReference type="EC" id="5.6.2.3" evidence="3"/>
<gene>
    <name evidence="3" type="primary">recD2</name>
    <name evidence="6" type="ORF">J3R73_005442</name>
</gene>
<dbReference type="InterPro" id="IPR010994">
    <property type="entry name" value="RuvA_2-like"/>
</dbReference>
<dbReference type="InterPro" id="IPR029493">
    <property type="entry name" value="RecD2-like_HHH"/>
</dbReference>
<dbReference type="Pfam" id="PF14490">
    <property type="entry name" value="HHH_RecD2"/>
    <property type="match status" value="1"/>
</dbReference>
<comment type="function">
    <text evidence="3">DNA-dependent ATPase and ATP-dependent 5'-3' DNA helicase. Has no activity on blunt DNA or DNA with 3'-overhangs, requires at least 10 bases of 5'-ssDNA for helicase activity.</text>
</comment>
<dbReference type="EMBL" id="JAUSVK010000001">
    <property type="protein sequence ID" value="MDQ0395650.1"/>
    <property type="molecule type" value="Genomic_DNA"/>
</dbReference>
<keyword evidence="3 6" id="KW-0378">Hydrolase</keyword>
<comment type="similarity">
    <text evidence="3">Belongs to the RecD family. RecD2 subfamily.</text>
</comment>